<dbReference type="EMBL" id="ARXV01000022">
    <property type="protein sequence ID" value="KGD62649.1"/>
    <property type="molecule type" value="Genomic_DNA"/>
</dbReference>
<dbReference type="STRING" id="1177154.Y5S_03604"/>
<protein>
    <submittedName>
        <fullName evidence="1">Uncharacterized protein</fullName>
    </submittedName>
</protein>
<accession>A0A095SEF5</accession>
<sequence length="72" mass="8066">MFEILVPYREASSRWFAVDAVSLGGNLYRITFVPDDAPALRFGEGDRVECEQQTDDGGHVRLLARRVAAPAW</sequence>
<keyword evidence="2" id="KW-1185">Reference proteome</keyword>
<dbReference type="PATRIC" id="fig|1177154.3.peg.3612"/>
<dbReference type="RefSeq" id="WP_035235078.1">
    <property type="nucleotide sequence ID" value="NZ_ARXV01000022.1"/>
</dbReference>
<evidence type="ECO:0000313" key="1">
    <source>
        <dbReference type="EMBL" id="KGD62649.1"/>
    </source>
</evidence>
<reference evidence="1 2" key="1">
    <citation type="submission" date="2012-09" db="EMBL/GenBank/DDBJ databases">
        <title>Genome Sequence of alkane-degrading Bacterium Alcanivorax sp. 19-m-6.</title>
        <authorList>
            <person name="Lai Q."/>
            <person name="Shao Z."/>
        </authorList>
    </citation>
    <scope>NUCLEOTIDE SEQUENCE [LARGE SCALE GENOMIC DNA]</scope>
    <source>
        <strain evidence="1 2">19-m-6</strain>
    </source>
</reference>
<proteinExistence type="predicted"/>
<dbReference type="AlphaFoldDB" id="A0A095SEF5"/>
<organism evidence="1 2">
    <name type="scientific">Alcanivorax nanhaiticus</name>
    <dbReference type="NCBI Taxonomy" id="1177154"/>
    <lineage>
        <taxon>Bacteria</taxon>
        <taxon>Pseudomonadati</taxon>
        <taxon>Pseudomonadota</taxon>
        <taxon>Gammaproteobacteria</taxon>
        <taxon>Oceanospirillales</taxon>
        <taxon>Alcanivoracaceae</taxon>
        <taxon>Alcanivorax</taxon>
    </lineage>
</organism>
<comment type="caution">
    <text evidence="1">The sequence shown here is derived from an EMBL/GenBank/DDBJ whole genome shotgun (WGS) entry which is preliminary data.</text>
</comment>
<name>A0A095SEF5_9GAMM</name>
<gene>
    <name evidence="1" type="ORF">Y5S_03604</name>
</gene>
<evidence type="ECO:0000313" key="2">
    <source>
        <dbReference type="Proteomes" id="UP000029444"/>
    </source>
</evidence>
<dbReference type="OrthoDB" id="6080838at2"/>
<dbReference type="Proteomes" id="UP000029444">
    <property type="component" value="Unassembled WGS sequence"/>
</dbReference>